<dbReference type="OrthoDB" id="9779889at2"/>
<dbReference type="SMART" id="SM00271">
    <property type="entry name" value="DnaJ"/>
    <property type="match status" value="1"/>
</dbReference>
<accession>A0A109UGE2</accession>
<feature type="region of interest" description="Disordered" evidence="3">
    <location>
        <begin position="66"/>
        <end position="87"/>
    </location>
</feature>
<evidence type="ECO:0000256" key="1">
    <source>
        <dbReference type="ARBA" id="ARBA00022705"/>
    </source>
</evidence>
<sequence>MSQKDYYKTLGVARDATQDQIKKAYRKMAQKYHPDVNKAPEAEAIMKEVNVAYDVLSDPNKKAQYDQFGSSGPNYGGYQQRPGGNGQQYTGGYSSFEDLFAEMLRQQQARQYQQTQYRRTTNQRPTTLGGLIFRMLYAMFVLQIILNILSFFFRLI</sequence>
<keyword evidence="4" id="KW-0472">Membrane</keyword>
<dbReference type="GO" id="GO:0006260">
    <property type="term" value="P:DNA replication"/>
    <property type="evidence" value="ECO:0007669"/>
    <property type="project" value="UniProtKB-KW"/>
</dbReference>
<keyword evidence="4" id="KW-0812">Transmembrane</keyword>
<protein>
    <recommendedName>
        <fullName evidence="5">J domain-containing protein</fullName>
    </recommendedName>
</protein>
<organism evidence="6 7">
    <name type="scientific">Erysipelothrix larvae</name>
    <dbReference type="NCBI Taxonomy" id="1514105"/>
    <lineage>
        <taxon>Bacteria</taxon>
        <taxon>Bacillati</taxon>
        <taxon>Bacillota</taxon>
        <taxon>Erysipelotrichia</taxon>
        <taxon>Erysipelotrichales</taxon>
        <taxon>Erysipelotrichaceae</taxon>
        <taxon>Erysipelothrix</taxon>
    </lineage>
</organism>
<dbReference type="SUPFAM" id="SSF46565">
    <property type="entry name" value="Chaperone J-domain"/>
    <property type="match status" value="1"/>
</dbReference>
<dbReference type="Pfam" id="PF00226">
    <property type="entry name" value="DnaJ"/>
    <property type="match status" value="1"/>
</dbReference>
<dbReference type="Proteomes" id="UP000063781">
    <property type="component" value="Chromosome"/>
</dbReference>
<dbReference type="PRINTS" id="PR00625">
    <property type="entry name" value="JDOMAIN"/>
</dbReference>
<dbReference type="GO" id="GO:0051787">
    <property type="term" value="F:misfolded protein binding"/>
    <property type="evidence" value="ECO:0007669"/>
    <property type="project" value="TreeGrafter"/>
</dbReference>
<reference evidence="6 7" key="1">
    <citation type="submission" date="2015-10" db="EMBL/GenBank/DDBJ databases">
        <title>Erysipelothrix larvae sp. LV19 isolated from the larval gut of the rhinoceros beetle, Trypoxylus dichotomus.</title>
        <authorList>
            <person name="Lim S."/>
            <person name="Kim B.-C."/>
        </authorList>
    </citation>
    <scope>NUCLEOTIDE SEQUENCE [LARGE SCALE GENOMIC DNA]</scope>
    <source>
        <strain evidence="6 7">LV19</strain>
    </source>
</reference>
<name>A0A109UGE2_9FIRM</name>
<dbReference type="AlphaFoldDB" id="A0A109UGE2"/>
<feature type="domain" description="J" evidence="5">
    <location>
        <begin position="5"/>
        <end position="69"/>
    </location>
</feature>
<evidence type="ECO:0000256" key="4">
    <source>
        <dbReference type="SAM" id="Phobius"/>
    </source>
</evidence>
<evidence type="ECO:0000313" key="7">
    <source>
        <dbReference type="Proteomes" id="UP000063781"/>
    </source>
</evidence>
<gene>
    <name evidence="6" type="ORF">AOC36_00805</name>
</gene>
<evidence type="ECO:0000259" key="5">
    <source>
        <dbReference type="PROSITE" id="PS50076"/>
    </source>
</evidence>
<dbReference type="Gene3D" id="1.10.287.110">
    <property type="entry name" value="DnaJ domain"/>
    <property type="match status" value="1"/>
</dbReference>
<evidence type="ECO:0000256" key="3">
    <source>
        <dbReference type="SAM" id="MobiDB-lite"/>
    </source>
</evidence>
<evidence type="ECO:0000313" key="6">
    <source>
        <dbReference type="EMBL" id="AMC92582.1"/>
    </source>
</evidence>
<keyword evidence="4" id="KW-1133">Transmembrane helix</keyword>
<dbReference type="InterPro" id="IPR051948">
    <property type="entry name" value="Hsp70_co-chaperone_J-domain"/>
</dbReference>
<dbReference type="GO" id="GO:0036503">
    <property type="term" value="P:ERAD pathway"/>
    <property type="evidence" value="ECO:0007669"/>
    <property type="project" value="TreeGrafter"/>
</dbReference>
<keyword evidence="7" id="KW-1185">Reference proteome</keyword>
<keyword evidence="1" id="KW-0235">DNA replication</keyword>
<dbReference type="KEGG" id="erl:AOC36_00805"/>
<dbReference type="PANTHER" id="PTHR44360">
    <property type="entry name" value="DNAJ HOMOLOG SUBFAMILY B MEMBER 9"/>
    <property type="match status" value="1"/>
</dbReference>
<dbReference type="InterPro" id="IPR036869">
    <property type="entry name" value="J_dom_sf"/>
</dbReference>
<dbReference type="PANTHER" id="PTHR44360:SF1">
    <property type="entry name" value="DNAJ HOMOLOG SUBFAMILY B MEMBER 9"/>
    <property type="match status" value="1"/>
</dbReference>
<evidence type="ECO:0000256" key="2">
    <source>
        <dbReference type="ARBA" id="ARBA00023186"/>
    </source>
</evidence>
<dbReference type="STRING" id="1514105.AOC36_00805"/>
<dbReference type="EMBL" id="CP013213">
    <property type="protein sequence ID" value="AMC92582.1"/>
    <property type="molecule type" value="Genomic_DNA"/>
</dbReference>
<proteinExistence type="predicted"/>
<dbReference type="InterPro" id="IPR001623">
    <property type="entry name" value="DnaJ_domain"/>
</dbReference>
<dbReference type="PROSITE" id="PS50076">
    <property type="entry name" value="DNAJ_2"/>
    <property type="match status" value="1"/>
</dbReference>
<dbReference type="GO" id="GO:0051087">
    <property type="term" value="F:protein-folding chaperone binding"/>
    <property type="evidence" value="ECO:0007669"/>
    <property type="project" value="TreeGrafter"/>
</dbReference>
<dbReference type="RefSeq" id="WP_067630066.1">
    <property type="nucleotide sequence ID" value="NZ_CP013213.1"/>
</dbReference>
<keyword evidence="2" id="KW-0143">Chaperone</keyword>
<feature type="transmembrane region" description="Helical" evidence="4">
    <location>
        <begin position="131"/>
        <end position="153"/>
    </location>
</feature>
<dbReference type="CDD" id="cd06257">
    <property type="entry name" value="DnaJ"/>
    <property type="match status" value="1"/>
</dbReference>